<comment type="pathway">
    <text evidence="2">Cell wall biogenesis; peptidoglycan biosynthesis.</text>
</comment>
<dbReference type="InterPro" id="IPR036968">
    <property type="entry name" value="Enolpyruvate_Tfrase_sf"/>
</dbReference>
<comment type="catalytic activity">
    <reaction evidence="15">
        <text>phosphoenolpyruvate + UDP-N-acetyl-alpha-D-glucosamine = UDP-N-acetyl-3-O-(1-carboxyvinyl)-alpha-D-glucosamine + phosphate</text>
        <dbReference type="Rhea" id="RHEA:18681"/>
        <dbReference type="ChEBI" id="CHEBI:43474"/>
        <dbReference type="ChEBI" id="CHEBI:57705"/>
        <dbReference type="ChEBI" id="CHEBI:58702"/>
        <dbReference type="ChEBI" id="CHEBI:68483"/>
        <dbReference type="EC" id="2.5.1.7"/>
    </reaction>
</comment>
<evidence type="ECO:0000256" key="9">
    <source>
        <dbReference type="ARBA" id="ARBA00023316"/>
    </source>
</evidence>
<keyword evidence="8" id="KW-0131">Cell cycle</keyword>
<comment type="subcellular location">
    <subcellularLocation>
        <location evidence="1">Cytoplasm</location>
    </subcellularLocation>
</comment>
<reference evidence="17" key="1">
    <citation type="journal article" date="2012" name="Science">
        <title>Fermentation, hydrogen, and sulfur metabolism in multiple uncultivated bacterial phyla.</title>
        <authorList>
            <person name="Wrighton K.C."/>
            <person name="Thomas B.C."/>
            <person name="Sharon I."/>
            <person name="Miller C.S."/>
            <person name="Castelle C.J."/>
            <person name="VerBerkmoes N.C."/>
            <person name="Wilkins M.J."/>
            <person name="Hettich R.L."/>
            <person name="Lipton M.S."/>
            <person name="Williams K.H."/>
            <person name="Long P.E."/>
            <person name="Banfield J.F."/>
        </authorList>
    </citation>
    <scope>NUCLEOTIDE SEQUENCE [LARGE SCALE GENOMIC DNA]</scope>
</reference>
<evidence type="ECO:0000256" key="15">
    <source>
        <dbReference type="ARBA" id="ARBA00047527"/>
    </source>
</evidence>
<evidence type="ECO:0000256" key="4">
    <source>
        <dbReference type="ARBA" id="ARBA00022618"/>
    </source>
</evidence>
<protein>
    <recommendedName>
        <fullName evidence="12">UDP-N-acetylglucosamine 1-carboxyvinyltransferase</fullName>
        <ecNumber evidence="11">2.5.1.7</ecNumber>
    </recommendedName>
    <alternativeName>
        <fullName evidence="13">Enoylpyruvate transferase</fullName>
    </alternativeName>
    <alternativeName>
        <fullName evidence="14">UDP-N-acetylglucosamine enolpyruvyl transferase</fullName>
    </alternativeName>
</protein>
<evidence type="ECO:0000256" key="6">
    <source>
        <dbReference type="ARBA" id="ARBA00022960"/>
    </source>
</evidence>
<keyword evidence="5" id="KW-0808">Transferase</keyword>
<keyword evidence="9" id="KW-0961">Cell wall biogenesis/degradation</keyword>
<dbReference type="PANTHER" id="PTHR43783:SF1">
    <property type="entry name" value="UDP-N-ACETYLGLUCOSAMINE 1-CARBOXYVINYLTRANSFERASE"/>
    <property type="match status" value="1"/>
</dbReference>
<keyword evidence="6" id="KW-0133">Cell shape</keyword>
<accession>K1XI60</accession>
<dbReference type="AlphaFoldDB" id="K1XI60"/>
<evidence type="ECO:0000256" key="14">
    <source>
        <dbReference type="ARBA" id="ARBA00042842"/>
    </source>
</evidence>
<organism evidence="17">
    <name type="scientific">uncultured bacterium</name>
    <name type="common">gcode 4</name>
    <dbReference type="NCBI Taxonomy" id="1234023"/>
    <lineage>
        <taxon>Bacteria</taxon>
        <taxon>environmental samples</taxon>
    </lineage>
</organism>
<evidence type="ECO:0000256" key="13">
    <source>
        <dbReference type="ARBA" id="ARBA00042443"/>
    </source>
</evidence>
<comment type="caution">
    <text evidence="17">The sequence shown here is derived from an EMBL/GenBank/DDBJ whole genome shotgun (WGS) entry which is preliminary data.</text>
</comment>
<evidence type="ECO:0000256" key="10">
    <source>
        <dbReference type="ARBA" id="ARBA00038367"/>
    </source>
</evidence>
<evidence type="ECO:0000256" key="11">
    <source>
        <dbReference type="ARBA" id="ARBA00039108"/>
    </source>
</evidence>
<dbReference type="Gene3D" id="3.65.10.10">
    <property type="entry name" value="Enolpyruvate transferase domain"/>
    <property type="match status" value="2"/>
</dbReference>
<dbReference type="EC" id="2.5.1.7" evidence="11"/>
<evidence type="ECO:0000256" key="3">
    <source>
        <dbReference type="ARBA" id="ARBA00022490"/>
    </source>
</evidence>
<gene>
    <name evidence="17" type="ORF">ACD_80C00150G0004</name>
</gene>
<feature type="domain" description="Enolpyruvate transferase" evidence="16">
    <location>
        <begin position="9"/>
        <end position="398"/>
    </location>
</feature>
<dbReference type="InterPro" id="IPR001986">
    <property type="entry name" value="Enolpyruvate_Tfrase_dom"/>
</dbReference>
<dbReference type="GO" id="GO:0008360">
    <property type="term" value="P:regulation of cell shape"/>
    <property type="evidence" value="ECO:0007669"/>
    <property type="project" value="UniProtKB-KW"/>
</dbReference>
<dbReference type="GO" id="GO:0008760">
    <property type="term" value="F:UDP-N-acetylglucosamine 1-carboxyvinyltransferase activity"/>
    <property type="evidence" value="ECO:0007669"/>
    <property type="project" value="UniProtKB-EC"/>
</dbReference>
<dbReference type="GO" id="GO:0071555">
    <property type="term" value="P:cell wall organization"/>
    <property type="evidence" value="ECO:0007669"/>
    <property type="project" value="UniProtKB-KW"/>
</dbReference>
<sequence length="408" mass="46793">MFQIEYSPKLKWEIIISGSKNAALPIVAANYCIDNAIKLLNKPNIKDVLSMETLAQSAIAKSKEYFDLTDDLAKKFRASILLIPFGLIKYGKVKFVWSGGCNIWKRPLDMFDDALLQAGVKVTHWEHKIFEVVWTPKKNIMLQWFSVTAIEALLTYLTFSNNFDYAINIYQVAIEPHVRNLIDFLNSVGADIHLNVDHSIIMKPSKIAVSQKEFTIIADYIEAGTYFAIWAGADDSELTIKWCDVDDLSAIYSVATKIWIDFKIIDKYTIRVTSKNKKNYQAVKFETRTYPWFPTDLQSIFWTLLTQAHWISKIFETLYEGRFNYLTELENLGGKIEILNPHEAIVIWPTKLKGGYVSSTDLRCGGAMVLAWIMAQWTTNIMNEDIIARGYDDIINKLQSVWVHIKAV</sequence>
<dbReference type="GO" id="GO:0051301">
    <property type="term" value="P:cell division"/>
    <property type="evidence" value="ECO:0007669"/>
    <property type="project" value="UniProtKB-KW"/>
</dbReference>
<evidence type="ECO:0000256" key="7">
    <source>
        <dbReference type="ARBA" id="ARBA00022984"/>
    </source>
</evidence>
<dbReference type="GO" id="GO:0009252">
    <property type="term" value="P:peptidoglycan biosynthetic process"/>
    <property type="evidence" value="ECO:0007669"/>
    <property type="project" value="UniProtKB-KW"/>
</dbReference>
<evidence type="ECO:0000313" key="17">
    <source>
        <dbReference type="EMBL" id="EKD24812.1"/>
    </source>
</evidence>
<evidence type="ECO:0000256" key="5">
    <source>
        <dbReference type="ARBA" id="ARBA00022679"/>
    </source>
</evidence>
<comment type="similarity">
    <text evidence="10">Belongs to the EPSP synthase family. MurA subfamily.</text>
</comment>
<dbReference type="InterPro" id="IPR050068">
    <property type="entry name" value="MurA_subfamily"/>
</dbReference>
<dbReference type="InterPro" id="IPR013792">
    <property type="entry name" value="RNA3'P_cycl/enolpyr_Trfase_a/b"/>
</dbReference>
<evidence type="ECO:0000256" key="2">
    <source>
        <dbReference type="ARBA" id="ARBA00004752"/>
    </source>
</evidence>
<dbReference type="GO" id="GO:0005737">
    <property type="term" value="C:cytoplasm"/>
    <property type="evidence" value="ECO:0007669"/>
    <property type="project" value="UniProtKB-SubCell"/>
</dbReference>
<name>K1XI60_9BACT</name>
<dbReference type="Pfam" id="PF00275">
    <property type="entry name" value="EPSP_synthase"/>
    <property type="match status" value="1"/>
</dbReference>
<dbReference type="SUPFAM" id="SSF55205">
    <property type="entry name" value="EPT/RTPC-like"/>
    <property type="match status" value="1"/>
</dbReference>
<evidence type="ECO:0000256" key="1">
    <source>
        <dbReference type="ARBA" id="ARBA00004496"/>
    </source>
</evidence>
<evidence type="ECO:0000256" key="12">
    <source>
        <dbReference type="ARBA" id="ARBA00039754"/>
    </source>
</evidence>
<dbReference type="PANTHER" id="PTHR43783">
    <property type="entry name" value="UDP-N-ACETYLGLUCOSAMINE 1-CARBOXYVINYLTRANSFERASE"/>
    <property type="match status" value="1"/>
</dbReference>
<keyword evidence="3" id="KW-0963">Cytoplasm</keyword>
<proteinExistence type="inferred from homology"/>
<evidence type="ECO:0000259" key="16">
    <source>
        <dbReference type="Pfam" id="PF00275"/>
    </source>
</evidence>
<keyword evidence="7" id="KW-0573">Peptidoglycan synthesis</keyword>
<dbReference type="EMBL" id="AMFJ01036157">
    <property type="protein sequence ID" value="EKD24812.1"/>
    <property type="molecule type" value="Genomic_DNA"/>
</dbReference>
<evidence type="ECO:0000256" key="8">
    <source>
        <dbReference type="ARBA" id="ARBA00023306"/>
    </source>
</evidence>
<keyword evidence="4" id="KW-0132">Cell division</keyword>